<accession>A0A4Q1BQD4</accession>
<dbReference type="CDD" id="cd16841">
    <property type="entry name" value="RraA_family"/>
    <property type="match status" value="1"/>
</dbReference>
<evidence type="ECO:0000313" key="3">
    <source>
        <dbReference type="Proteomes" id="UP000289152"/>
    </source>
</evidence>
<dbReference type="PANTHER" id="PTHR33254">
    <property type="entry name" value="4-HYDROXY-4-METHYL-2-OXOGLUTARATE ALDOLASE 3-RELATED"/>
    <property type="match status" value="1"/>
</dbReference>
<dbReference type="STRING" id="5217.A0A4Q1BQD4"/>
<dbReference type="Proteomes" id="UP000289152">
    <property type="component" value="Unassembled WGS sequence"/>
</dbReference>
<sequence length="221" mass="23609">MSPNEILTSLSQLATCDLSDAMVKMGIPTGGLLPDLHSYSPAIDTGRLIGQAFTVKMVPTADPGLKPTEHFVDACPEGRVMVLLQPPGMKNAIWGGLMSTGAKQKGVKGLIVIGGIRDLAENRDLGFPIWAKYHSTLGSATFTRSSQLDVPLEIPFDGEISTIVKPGDWVVGDEDGVVIVPQDKAEEVVLRAQKGKEADENIRAELERGAGMGESIKKFRG</sequence>
<feature type="binding site" evidence="1">
    <location>
        <position position="118"/>
    </location>
    <ligand>
        <name>Mg(2+)</name>
        <dbReference type="ChEBI" id="CHEBI:18420"/>
    </ligand>
</feature>
<feature type="binding site" evidence="1">
    <location>
        <begin position="95"/>
        <end position="98"/>
    </location>
    <ligand>
        <name>substrate</name>
    </ligand>
</feature>
<reference evidence="2 3" key="1">
    <citation type="submission" date="2016-06" db="EMBL/GenBank/DDBJ databases">
        <title>Evolution of pathogenesis and genome organization in the Tremellales.</title>
        <authorList>
            <person name="Cuomo C."/>
            <person name="Litvintseva A."/>
            <person name="Heitman J."/>
            <person name="Chen Y."/>
            <person name="Sun S."/>
            <person name="Springer D."/>
            <person name="Dromer F."/>
            <person name="Young S."/>
            <person name="Zeng Q."/>
            <person name="Chapman S."/>
            <person name="Gujja S."/>
            <person name="Saif S."/>
            <person name="Birren B."/>
        </authorList>
    </citation>
    <scope>NUCLEOTIDE SEQUENCE [LARGE SCALE GENOMIC DNA]</scope>
    <source>
        <strain evidence="2 3">ATCC 28783</strain>
    </source>
</reference>
<dbReference type="InterPro" id="IPR005493">
    <property type="entry name" value="RraA/RraA-like"/>
</dbReference>
<proteinExistence type="predicted"/>
<comment type="cofactor">
    <cofactor evidence="1">
        <name>Mg(2+)</name>
        <dbReference type="ChEBI" id="CHEBI:18420"/>
    </cofactor>
</comment>
<dbReference type="GO" id="GO:0047443">
    <property type="term" value="F:4-hydroxy-4-methyl-2-oxoglutarate aldolase activity"/>
    <property type="evidence" value="ECO:0007669"/>
    <property type="project" value="TreeGrafter"/>
</dbReference>
<dbReference type="EMBL" id="SDIL01000022">
    <property type="protein sequence ID" value="RXK40139.1"/>
    <property type="molecule type" value="Genomic_DNA"/>
</dbReference>
<keyword evidence="1" id="KW-0460">Magnesium</keyword>
<dbReference type="Pfam" id="PF03737">
    <property type="entry name" value="RraA-like"/>
    <property type="match status" value="1"/>
</dbReference>
<dbReference type="Gene3D" id="3.50.30.40">
    <property type="entry name" value="Ribonuclease E inhibitor RraA/RraA-like"/>
    <property type="match status" value="1"/>
</dbReference>
<dbReference type="SUPFAM" id="SSF89562">
    <property type="entry name" value="RraA-like"/>
    <property type="match status" value="1"/>
</dbReference>
<name>A0A4Q1BQD4_TREME</name>
<feature type="binding site" evidence="1">
    <location>
        <position position="117"/>
    </location>
    <ligand>
        <name>substrate</name>
    </ligand>
</feature>
<dbReference type="GO" id="GO:0008948">
    <property type="term" value="F:oxaloacetate decarboxylase activity"/>
    <property type="evidence" value="ECO:0007669"/>
    <property type="project" value="TreeGrafter"/>
</dbReference>
<evidence type="ECO:0000313" key="2">
    <source>
        <dbReference type="EMBL" id="RXK40139.1"/>
    </source>
</evidence>
<comment type="caution">
    <text evidence="2">The sequence shown here is derived from an EMBL/GenBank/DDBJ whole genome shotgun (WGS) entry which is preliminary data.</text>
</comment>
<dbReference type="InterPro" id="IPR036704">
    <property type="entry name" value="RraA/RraA-like_sf"/>
</dbReference>
<dbReference type="PANTHER" id="PTHR33254:SF4">
    <property type="entry name" value="4-HYDROXY-4-METHYL-2-OXOGLUTARATE ALDOLASE 3-RELATED"/>
    <property type="match status" value="1"/>
</dbReference>
<evidence type="ECO:0008006" key="4">
    <source>
        <dbReference type="Google" id="ProtNLM"/>
    </source>
</evidence>
<gene>
    <name evidence="2" type="ORF">M231_02596</name>
</gene>
<keyword evidence="1" id="KW-0479">Metal-binding</keyword>
<dbReference type="OrthoDB" id="1476984at2759"/>
<evidence type="ECO:0000256" key="1">
    <source>
        <dbReference type="PIRSR" id="PIRSR605493-1"/>
    </source>
</evidence>
<dbReference type="InParanoid" id="A0A4Q1BQD4"/>
<dbReference type="AlphaFoldDB" id="A0A4Q1BQD4"/>
<dbReference type="GO" id="GO:0046872">
    <property type="term" value="F:metal ion binding"/>
    <property type="evidence" value="ECO:0007669"/>
    <property type="project" value="UniProtKB-KW"/>
</dbReference>
<protein>
    <recommendedName>
        <fullName evidence="4">4-hydroxy-4-methyl-2-oxoglutarate aldolase</fullName>
    </recommendedName>
</protein>
<dbReference type="VEuPathDB" id="FungiDB:TREMEDRAFT_28746"/>
<keyword evidence="3" id="KW-1185">Reference proteome</keyword>
<organism evidence="2 3">
    <name type="scientific">Tremella mesenterica</name>
    <name type="common">Jelly fungus</name>
    <dbReference type="NCBI Taxonomy" id="5217"/>
    <lineage>
        <taxon>Eukaryota</taxon>
        <taxon>Fungi</taxon>
        <taxon>Dikarya</taxon>
        <taxon>Basidiomycota</taxon>
        <taxon>Agaricomycotina</taxon>
        <taxon>Tremellomycetes</taxon>
        <taxon>Tremellales</taxon>
        <taxon>Tremellaceae</taxon>
        <taxon>Tremella</taxon>
    </lineage>
</organism>